<accession>A0ABS4JS05</accession>
<dbReference type="GO" id="GO:0005524">
    <property type="term" value="F:ATP binding"/>
    <property type="evidence" value="ECO:0007669"/>
    <property type="project" value="UniProtKB-KW"/>
</dbReference>
<dbReference type="EMBL" id="JAGGLG010000003">
    <property type="protein sequence ID" value="MBP2017239.1"/>
    <property type="molecule type" value="Genomic_DNA"/>
</dbReference>
<organism evidence="6 7">
    <name type="scientific">Symbiobacterium terraclitae</name>
    <dbReference type="NCBI Taxonomy" id="557451"/>
    <lineage>
        <taxon>Bacteria</taxon>
        <taxon>Bacillati</taxon>
        <taxon>Bacillota</taxon>
        <taxon>Clostridia</taxon>
        <taxon>Eubacteriales</taxon>
        <taxon>Symbiobacteriaceae</taxon>
        <taxon>Symbiobacterium</taxon>
    </lineage>
</organism>
<evidence type="ECO:0000256" key="1">
    <source>
        <dbReference type="ARBA" id="ARBA00005417"/>
    </source>
</evidence>
<evidence type="ECO:0000313" key="7">
    <source>
        <dbReference type="Proteomes" id="UP001519289"/>
    </source>
</evidence>
<proteinExistence type="inferred from homology"/>
<keyword evidence="7" id="KW-1185">Reference proteome</keyword>
<evidence type="ECO:0000256" key="4">
    <source>
        <dbReference type="ARBA" id="ARBA00022840"/>
    </source>
</evidence>
<evidence type="ECO:0000259" key="5">
    <source>
        <dbReference type="PROSITE" id="PS50893"/>
    </source>
</evidence>
<comment type="similarity">
    <text evidence="1">Belongs to the ABC transporter superfamily.</text>
</comment>
<gene>
    <name evidence="6" type="ORF">J2Z79_000613</name>
</gene>
<dbReference type="Proteomes" id="UP001519289">
    <property type="component" value="Unassembled WGS sequence"/>
</dbReference>
<dbReference type="SMART" id="SM00382">
    <property type="entry name" value="AAA"/>
    <property type="match status" value="1"/>
</dbReference>
<feature type="domain" description="ABC transporter" evidence="5">
    <location>
        <begin position="4"/>
        <end position="229"/>
    </location>
</feature>
<dbReference type="InterPro" id="IPR003593">
    <property type="entry name" value="AAA+_ATPase"/>
</dbReference>
<evidence type="ECO:0000256" key="3">
    <source>
        <dbReference type="ARBA" id="ARBA00022741"/>
    </source>
</evidence>
<evidence type="ECO:0000313" key="6">
    <source>
        <dbReference type="EMBL" id="MBP2017239.1"/>
    </source>
</evidence>
<keyword evidence="2" id="KW-0813">Transport</keyword>
<protein>
    <submittedName>
        <fullName evidence="6">ABC-2 type transport system ATP-binding protein</fullName>
    </submittedName>
</protein>
<dbReference type="Gene3D" id="3.40.50.300">
    <property type="entry name" value="P-loop containing nucleotide triphosphate hydrolases"/>
    <property type="match status" value="1"/>
</dbReference>
<dbReference type="InterPro" id="IPR027417">
    <property type="entry name" value="P-loop_NTPase"/>
</dbReference>
<dbReference type="SUPFAM" id="SSF52540">
    <property type="entry name" value="P-loop containing nucleoside triphosphate hydrolases"/>
    <property type="match status" value="1"/>
</dbReference>
<keyword evidence="4 6" id="KW-0067">ATP-binding</keyword>
<comment type="caution">
    <text evidence="6">The sequence shown here is derived from an EMBL/GenBank/DDBJ whole genome shotgun (WGS) entry which is preliminary data.</text>
</comment>
<keyword evidence="3" id="KW-0547">Nucleotide-binding</keyword>
<dbReference type="InterPro" id="IPR003439">
    <property type="entry name" value="ABC_transporter-like_ATP-bd"/>
</dbReference>
<dbReference type="CDD" id="cd03230">
    <property type="entry name" value="ABC_DR_subfamily_A"/>
    <property type="match status" value="1"/>
</dbReference>
<dbReference type="InterPro" id="IPR050763">
    <property type="entry name" value="ABC_transporter_ATP-binding"/>
</dbReference>
<evidence type="ECO:0000256" key="2">
    <source>
        <dbReference type="ARBA" id="ARBA00022448"/>
    </source>
</evidence>
<dbReference type="RefSeq" id="WP_209465384.1">
    <property type="nucleotide sequence ID" value="NZ_JAGGLG010000003.1"/>
</dbReference>
<dbReference type="PANTHER" id="PTHR42711:SF5">
    <property type="entry name" value="ABC TRANSPORTER ATP-BINDING PROTEIN NATA"/>
    <property type="match status" value="1"/>
</dbReference>
<dbReference type="PANTHER" id="PTHR42711">
    <property type="entry name" value="ABC TRANSPORTER ATP-BINDING PROTEIN"/>
    <property type="match status" value="1"/>
</dbReference>
<name>A0ABS4JS05_9FIRM</name>
<sequence>MQAIQVEGLTRLYRNGRGVRNIDLAVSQGEVFGFLGPNGAGKTTLIRTLLGFLRPQAGRAHVLGLDAVAQSRSVRARVGYLPSDPALYEFLTGQQNVDFALAVRGVRDRSRVAYLADRLEVDLRRRMKTLSRGNKQKVALLIALAHDPELIILDEPTTGLDPLVQEAFASLIREEKARGKTVFMSSHVLSEVEALCDRVAIIRDGQIVAVDQVEHLKKQRVKHVAAEFRAAVPDLAATPGVRALEVHGRTVRFTFHGPIAPLVGALAGQDLVDLTVADPPLEEVFRAFYEGGGGR</sequence>
<dbReference type="PROSITE" id="PS50893">
    <property type="entry name" value="ABC_TRANSPORTER_2"/>
    <property type="match status" value="1"/>
</dbReference>
<dbReference type="Pfam" id="PF00005">
    <property type="entry name" value="ABC_tran"/>
    <property type="match status" value="1"/>
</dbReference>
<reference evidence="6 7" key="1">
    <citation type="submission" date="2021-03" db="EMBL/GenBank/DDBJ databases">
        <title>Genomic Encyclopedia of Type Strains, Phase IV (KMG-IV): sequencing the most valuable type-strain genomes for metagenomic binning, comparative biology and taxonomic classification.</title>
        <authorList>
            <person name="Goeker M."/>
        </authorList>
    </citation>
    <scope>NUCLEOTIDE SEQUENCE [LARGE SCALE GENOMIC DNA]</scope>
    <source>
        <strain evidence="6 7">DSM 27138</strain>
    </source>
</reference>